<dbReference type="Pfam" id="PF00593">
    <property type="entry name" value="TonB_dep_Rec_b-barrel"/>
    <property type="match status" value="1"/>
</dbReference>
<evidence type="ECO:0000256" key="3">
    <source>
        <dbReference type="ARBA" id="ARBA00022452"/>
    </source>
</evidence>
<dbReference type="GO" id="GO:0009279">
    <property type="term" value="C:cell outer membrane"/>
    <property type="evidence" value="ECO:0007669"/>
    <property type="project" value="UniProtKB-SubCell"/>
</dbReference>
<sequence>MKQIALLFYVILLTITVQAQTRQITGRVLSAEDGESLIGVSLKVKGSNRGVSSDAQGRFVLNVQQEENVILLISYIGYKPQEINAGNRSALEIRLVPESKSLNEVVVVGYGTQSRRAVTGSVASVNYDNFKDRSVTNVTQALAGQLPGVNITQSQGAPGQSPNIRIRGTSSITAGTSPLYVVDGLPIENFNLNNINPQDIQSVEVLKDASSAAIYGSRGSNGVVLVTTKLGKVGETQVNANYEYGTQELTRKVDMMDAQQFVQYYIDAHNNAYLAAGGDISSPNEVRPTIYRIPVDFTDPALRARLGKGTDWQDVMFRKAGSHNAQVSVSGGSEKTQFLFSGAYLDQEAVMDNNYYKRLTVRSNIKQKISEKISVGLNLGLTALYDRTDGIEGKSDAVSLGLQSDPIFPIYNENGNLGFKDPNSEWYRFAQYTDLQLWHPYSLTREADKQNKSFTTLGTAFADYKITDGLKFRTSINANLLNTRFNFFWNKDQKFGYSSALPAQGSANSRFMFNWLTENTLNYDKKFGDHNLSALLGFTYQQQRDEYMALGAGNFPNDLVPTLNAGTVNSGTTLAYEWGLLSYLGRLNYNFKDKYFLSGVIRRDGSSRFGKNNQFGYFPSISAGWLVSDEGFMSNVAAVSSLKLKASYGVSGNNQIPNYGSIGLLGSSNYVYGNNLANGLNVTNIENADLKWEKTNMFNTGFELGLFKNRVNVSAEYYNSTTNDLLLNVPVPDITGFSTQLTNIGKLRNKGFEGSLSTKNIVGKFNWTTDFNVSLNRNKVLQLGPGNAPLIYTDFVVQVKTEVGQPISNFYGYIFDGVYMNQAEIDAGPARGDGITTPGDPRVRDVDGDGKITEADRTTIGNIQPDFIAGLTNSFSYKGIEMSFMLQGSFGGEITNQLIRYNGIWNGGRNAYAEVANYWKSEADPGDGRHFKPTIAPKGYQEKFSSYWVEDATFVRLRNIRISYALPSKLFVKSPVKGIRVFMNAENVYLWSNYLNYDPENTTYSSTSYSNIYSNAVPSASSSVSVPSGAFLGVDYGSYPNPRIITFGAKFDF</sequence>
<dbReference type="InterPro" id="IPR023997">
    <property type="entry name" value="TonB-dep_OMP_SusC/RagA_CS"/>
</dbReference>
<evidence type="ECO:0000256" key="7">
    <source>
        <dbReference type="ARBA" id="ARBA00023237"/>
    </source>
</evidence>
<dbReference type="Pfam" id="PF13715">
    <property type="entry name" value="CarbopepD_reg_2"/>
    <property type="match status" value="1"/>
</dbReference>
<dbReference type="Gene3D" id="2.170.130.10">
    <property type="entry name" value="TonB-dependent receptor, plug domain"/>
    <property type="match status" value="1"/>
</dbReference>
<protein>
    <submittedName>
        <fullName evidence="12">TonB-linked SusC/RagA family outer membrane protein</fullName>
    </submittedName>
</protein>
<keyword evidence="4 8" id="KW-0812">Transmembrane</keyword>
<dbReference type="RefSeq" id="WP_106294840.1">
    <property type="nucleotide sequence ID" value="NZ_PVTH01000011.1"/>
</dbReference>
<evidence type="ECO:0000256" key="6">
    <source>
        <dbReference type="ARBA" id="ARBA00023136"/>
    </source>
</evidence>
<dbReference type="NCBIfam" id="TIGR04056">
    <property type="entry name" value="OMP_RagA_SusC"/>
    <property type="match status" value="1"/>
</dbReference>
<evidence type="ECO:0000259" key="11">
    <source>
        <dbReference type="Pfam" id="PF07715"/>
    </source>
</evidence>
<dbReference type="InterPro" id="IPR008969">
    <property type="entry name" value="CarboxyPept-like_regulatory"/>
</dbReference>
<gene>
    <name evidence="12" type="ORF">B0I27_11136</name>
</gene>
<evidence type="ECO:0000313" key="13">
    <source>
        <dbReference type="Proteomes" id="UP000238034"/>
    </source>
</evidence>
<keyword evidence="7 8" id="KW-0998">Cell outer membrane</keyword>
<dbReference type="InterPro" id="IPR000531">
    <property type="entry name" value="Beta-barrel_TonB"/>
</dbReference>
<keyword evidence="2 8" id="KW-0813">Transport</keyword>
<dbReference type="Gene3D" id="2.60.40.1120">
    <property type="entry name" value="Carboxypeptidase-like, regulatory domain"/>
    <property type="match status" value="1"/>
</dbReference>
<dbReference type="InterPro" id="IPR023996">
    <property type="entry name" value="TonB-dep_OMP_SusC/RagA"/>
</dbReference>
<keyword evidence="3 8" id="KW-1134">Transmembrane beta strand</keyword>
<feature type="domain" description="TonB-dependent receptor plug" evidence="11">
    <location>
        <begin position="116"/>
        <end position="223"/>
    </location>
</feature>
<comment type="similarity">
    <text evidence="8 9">Belongs to the TonB-dependent receptor family.</text>
</comment>
<dbReference type="SUPFAM" id="SSF56935">
    <property type="entry name" value="Porins"/>
    <property type="match status" value="1"/>
</dbReference>
<dbReference type="PROSITE" id="PS52016">
    <property type="entry name" value="TONB_DEPENDENT_REC_3"/>
    <property type="match status" value="1"/>
</dbReference>
<keyword evidence="13" id="KW-1185">Reference proteome</keyword>
<dbReference type="OrthoDB" id="9768177at2"/>
<evidence type="ECO:0000256" key="1">
    <source>
        <dbReference type="ARBA" id="ARBA00004571"/>
    </source>
</evidence>
<dbReference type="Proteomes" id="UP000238034">
    <property type="component" value="Unassembled WGS sequence"/>
</dbReference>
<evidence type="ECO:0000256" key="5">
    <source>
        <dbReference type="ARBA" id="ARBA00023077"/>
    </source>
</evidence>
<evidence type="ECO:0000256" key="9">
    <source>
        <dbReference type="RuleBase" id="RU003357"/>
    </source>
</evidence>
<organism evidence="12 13">
    <name type="scientific">Arcticibacter pallidicorallinus</name>
    <dbReference type="NCBI Taxonomy" id="1259464"/>
    <lineage>
        <taxon>Bacteria</taxon>
        <taxon>Pseudomonadati</taxon>
        <taxon>Bacteroidota</taxon>
        <taxon>Sphingobacteriia</taxon>
        <taxon>Sphingobacteriales</taxon>
        <taxon>Sphingobacteriaceae</taxon>
        <taxon>Arcticibacter</taxon>
    </lineage>
</organism>
<comment type="subcellular location">
    <subcellularLocation>
        <location evidence="1 8">Cell outer membrane</location>
        <topology evidence="1 8">Multi-pass membrane protein</topology>
    </subcellularLocation>
</comment>
<keyword evidence="5 9" id="KW-0798">TonB box</keyword>
<dbReference type="Pfam" id="PF07715">
    <property type="entry name" value="Plug"/>
    <property type="match status" value="1"/>
</dbReference>
<evidence type="ECO:0000259" key="10">
    <source>
        <dbReference type="Pfam" id="PF00593"/>
    </source>
</evidence>
<evidence type="ECO:0000256" key="2">
    <source>
        <dbReference type="ARBA" id="ARBA00022448"/>
    </source>
</evidence>
<name>A0A2T0TV04_9SPHI</name>
<dbReference type="InterPro" id="IPR036942">
    <property type="entry name" value="Beta-barrel_TonB_sf"/>
</dbReference>
<proteinExistence type="inferred from homology"/>
<dbReference type="InterPro" id="IPR012910">
    <property type="entry name" value="Plug_dom"/>
</dbReference>
<reference evidence="12 13" key="1">
    <citation type="submission" date="2018-03" db="EMBL/GenBank/DDBJ databases">
        <title>Genomic Encyclopedia of Type Strains, Phase III (KMG-III): the genomes of soil and plant-associated and newly described type strains.</title>
        <authorList>
            <person name="Whitman W."/>
        </authorList>
    </citation>
    <scope>NUCLEOTIDE SEQUENCE [LARGE SCALE GENOMIC DNA]</scope>
    <source>
        <strain evidence="12 13">CGMCC 1.9313</strain>
    </source>
</reference>
<dbReference type="AlphaFoldDB" id="A0A2T0TV04"/>
<dbReference type="NCBIfam" id="TIGR04057">
    <property type="entry name" value="SusC_RagA_signa"/>
    <property type="match status" value="1"/>
</dbReference>
<dbReference type="SUPFAM" id="SSF49464">
    <property type="entry name" value="Carboxypeptidase regulatory domain-like"/>
    <property type="match status" value="1"/>
</dbReference>
<dbReference type="InterPro" id="IPR037066">
    <property type="entry name" value="Plug_dom_sf"/>
</dbReference>
<evidence type="ECO:0000256" key="8">
    <source>
        <dbReference type="PROSITE-ProRule" id="PRU01360"/>
    </source>
</evidence>
<accession>A0A2T0TV04</accession>
<comment type="caution">
    <text evidence="12">The sequence shown here is derived from an EMBL/GenBank/DDBJ whole genome shotgun (WGS) entry which is preliminary data.</text>
</comment>
<dbReference type="Gene3D" id="2.40.170.20">
    <property type="entry name" value="TonB-dependent receptor, beta-barrel domain"/>
    <property type="match status" value="1"/>
</dbReference>
<dbReference type="EMBL" id="PVTH01000011">
    <property type="protein sequence ID" value="PRY49480.1"/>
    <property type="molecule type" value="Genomic_DNA"/>
</dbReference>
<feature type="domain" description="TonB-dependent receptor-like beta-barrel" evidence="10">
    <location>
        <begin position="418"/>
        <end position="776"/>
    </location>
</feature>
<keyword evidence="6 8" id="KW-0472">Membrane</keyword>
<dbReference type="InterPro" id="IPR039426">
    <property type="entry name" value="TonB-dep_rcpt-like"/>
</dbReference>
<dbReference type="FunFam" id="2.170.130.10:FF:000008">
    <property type="entry name" value="SusC/RagA family TonB-linked outer membrane protein"/>
    <property type="match status" value="1"/>
</dbReference>
<evidence type="ECO:0000256" key="4">
    <source>
        <dbReference type="ARBA" id="ARBA00022692"/>
    </source>
</evidence>
<evidence type="ECO:0000313" key="12">
    <source>
        <dbReference type="EMBL" id="PRY49480.1"/>
    </source>
</evidence>